<gene>
    <name evidence="1" type="ORF">Cylst_4002</name>
</gene>
<dbReference type="Proteomes" id="UP000010475">
    <property type="component" value="Chromosome"/>
</dbReference>
<keyword evidence="2" id="KW-1185">Reference proteome</keyword>
<sequence>MRLHGAIATRIFSQLKSQIFTAISEILTRYSPKSKQQITVN</sequence>
<dbReference type="STRING" id="56107.Cylst_4002"/>
<proteinExistence type="predicted"/>
<dbReference type="EMBL" id="CP003642">
    <property type="protein sequence ID" value="AFZ26112.1"/>
    <property type="molecule type" value="Genomic_DNA"/>
</dbReference>
<protein>
    <submittedName>
        <fullName evidence="1">Uncharacterized protein</fullName>
    </submittedName>
</protein>
<dbReference type="KEGG" id="csg:Cylst_4002"/>
<dbReference type="AlphaFoldDB" id="K9X353"/>
<organism evidence="1 2">
    <name type="scientific">Cylindrospermum stagnale PCC 7417</name>
    <dbReference type="NCBI Taxonomy" id="56107"/>
    <lineage>
        <taxon>Bacteria</taxon>
        <taxon>Bacillati</taxon>
        <taxon>Cyanobacteriota</taxon>
        <taxon>Cyanophyceae</taxon>
        <taxon>Nostocales</taxon>
        <taxon>Nostocaceae</taxon>
        <taxon>Cylindrospermum</taxon>
    </lineage>
</organism>
<dbReference type="HOGENOM" id="CLU_3268903_0_0_3"/>
<reference evidence="1 2" key="1">
    <citation type="submission" date="2012-06" db="EMBL/GenBank/DDBJ databases">
        <title>Finished chromosome of genome of Cylindrospermum stagnale PCC 7417.</title>
        <authorList>
            <consortium name="US DOE Joint Genome Institute"/>
            <person name="Gugger M."/>
            <person name="Coursin T."/>
            <person name="Rippka R."/>
            <person name="Tandeau De Marsac N."/>
            <person name="Huntemann M."/>
            <person name="Wei C.-L."/>
            <person name="Han J."/>
            <person name="Detter J.C."/>
            <person name="Han C."/>
            <person name="Tapia R."/>
            <person name="Chen A."/>
            <person name="Kyrpides N."/>
            <person name="Mavromatis K."/>
            <person name="Markowitz V."/>
            <person name="Szeto E."/>
            <person name="Ivanova N."/>
            <person name="Pagani I."/>
            <person name="Pati A."/>
            <person name="Goodwin L."/>
            <person name="Nordberg H.P."/>
            <person name="Cantor M.N."/>
            <person name="Hua S.X."/>
            <person name="Woyke T."/>
            <person name="Kerfeld C.A."/>
        </authorList>
    </citation>
    <scope>NUCLEOTIDE SEQUENCE [LARGE SCALE GENOMIC DNA]</scope>
    <source>
        <strain evidence="1 2">PCC 7417</strain>
    </source>
</reference>
<evidence type="ECO:0000313" key="2">
    <source>
        <dbReference type="Proteomes" id="UP000010475"/>
    </source>
</evidence>
<accession>K9X353</accession>
<evidence type="ECO:0000313" key="1">
    <source>
        <dbReference type="EMBL" id="AFZ26112.1"/>
    </source>
</evidence>
<name>K9X353_9NOST</name>